<evidence type="ECO:0000313" key="3">
    <source>
        <dbReference type="Proteomes" id="UP001189429"/>
    </source>
</evidence>
<feature type="region of interest" description="Disordered" evidence="1">
    <location>
        <begin position="321"/>
        <end position="360"/>
    </location>
</feature>
<keyword evidence="3" id="KW-1185">Reference proteome</keyword>
<name>A0ABN9WUM1_9DINO</name>
<evidence type="ECO:0000313" key="2">
    <source>
        <dbReference type="EMBL" id="CAK0890484.1"/>
    </source>
</evidence>
<accession>A0ABN9WUM1</accession>
<protein>
    <submittedName>
        <fullName evidence="2">Uncharacterized protein</fullName>
    </submittedName>
</protein>
<sequence>MAVSMKLRVQLSEQTAEWFKYQGIDINWDNKELLTVTCQESPLTIEEVSSWIEARVENMYDYQTGGKDRAQIQTRSIKKPMVPEALAWGDHASQHLKDGDTIIVDCMAITDSMARRMRAQRPQYTEEDLEEIRKKLRFDLNDRVLCFCGPRWLSGHVVGSAVPDDDTLLPYLVKTDPVPGLPSKTISVPSDRDEVCTQEVCFDPESELHLVKSAATLLAGSQRPKLRFAAGDKVACRLKNDPKDGLETWVAGVVSSIWPELPGERKWQIENISGEFPSVVAYKVDFSTGGWVYCHRDHHALIRRDGMQPQTRVKGISKRMEVRKANDGSREQVDHQTERRKRMLESDSDGDSDVDPQRKR</sequence>
<dbReference type="Proteomes" id="UP001189429">
    <property type="component" value="Unassembled WGS sequence"/>
</dbReference>
<reference evidence="2" key="1">
    <citation type="submission" date="2023-10" db="EMBL/GenBank/DDBJ databases">
        <authorList>
            <person name="Chen Y."/>
            <person name="Shah S."/>
            <person name="Dougan E. K."/>
            <person name="Thang M."/>
            <person name="Chan C."/>
        </authorList>
    </citation>
    <scope>NUCLEOTIDE SEQUENCE [LARGE SCALE GENOMIC DNA]</scope>
</reference>
<organism evidence="2 3">
    <name type="scientific">Prorocentrum cordatum</name>
    <dbReference type="NCBI Taxonomy" id="2364126"/>
    <lineage>
        <taxon>Eukaryota</taxon>
        <taxon>Sar</taxon>
        <taxon>Alveolata</taxon>
        <taxon>Dinophyceae</taxon>
        <taxon>Prorocentrales</taxon>
        <taxon>Prorocentraceae</taxon>
        <taxon>Prorocentrum</taxon>
    </lineage>
</organism>
<gene>
    <name evidence="2" type="ORF">PCOR1329_LOCUS70719</name>
</gene>
<dbReference type="EMBL" id="CAUYUJ010019360">
    <property type="protein sequence ID" value="CAK0890484.1"/>
    <property type="molecule type" value="Genomic_DNA"/>
</dbReference>
<proteinExistence type="predicted"/>
<comment type="caution">
    <text evidence="2">The sequence shown here is derived from an EMBL/GenBank/DDBJ whole genome shotgun (WGS) entry which is preliminary data.</text>
</comment>
<feature type="compositionally biased region" description="Basic and acidic residues" evidence="1">
    <location>
        <begin position="321"/>
        <end position="337"/>
    </location>
</feature>
<evidence type="ECO:0000256" key="1">
    <source>
        <dbReference type="SAM" id="MobiDB-lite"/>
    </source>
</evidence>